<feature type="domain" description="Flavoprotein" evidence="5">
    <location>
        <begin position="1"/>
        <end position="172"/>
    </location>
</feature>
<dbReference type="EC" id="4.1.1.36" evidence="3"/>
<feature type="domain" description="DNA/pantothenate metabolism flavoprotein C-terminal" evidence="6">
    <location>
        <begin position="181"/>
        <end position="390"/>
    </location>
</feature>
<dbReference type="GO" id="GO:0010181">
    <property type="term" value="F:FMN binding"/>
    <property type="evidence" value="ECO:0007669"/>
    <property type="project" value="UniProtKB-UniRule"/>
</dbReference>
<evidence type="ECO:0000256" key="2">
    <source>
        <dbReference type="ARBA" id="ARBA00023239"/>
    </source>
</evidence>
<comment type="pathway">
    <text evidence="3 4">Cofactor biosynthesis; coenzyme A biosynthesis; CoA from (R)-pantothenate: step 3/5.</text>
</comment>
<dbReference type="GO" id="GO:0004633">
    <property type="term" value="F:phosphopantothenoylcysteine decarboxylase activity"/>
    <property type="evidence" value="ECO:0007669"/>
    <property type="project" value="UniProtKB-UniRule"/>
</dbReference>
<evidence type="ECO:0000313" key="8">
    <source>
        <dbReference type="Proteomes" id="UP000027982"/>
    </source>
</evidence>
<dbReference type="InterPro" id="IPR007085">
    <property type="entry name" value="DNA/pantothenate-metab_flavo_C"/>
</dbReference>
<dbReference type="GO" id="GO:0071513">
    <property type="term" value="C:phosphopantothenoylcysteine decarboxylase complex"/>
    <property type="evidence" value="ECO:0007669"/>
    <property type="project" value="TreeGrafter"/>
</dbReference>
<dbReference type="EMBL" id="CP007139">
    <property type="protein sequence ID" value="AIE85265.1"/>
    <property type="molecule type" value="Genomic_DNA"/>
</dbReference>
<evidence type="ECO:0000313" key="7">
    <source>
        <dbReference type="EMBL" id="AIE85265.1"/>
    </source>
</evidence>
<keyword evidence="3 4" id="KW-0285">Flavoprotein</keyword>
<dbReference type="NCBIfam" id="TIGR00521">
    <property type="entry name" value="coaBC_dfp"/>
    <property type="match status" value="1"/>
</dbReference>
<dbReference type="InterPro" id="IPR003382">
    <property type="entry name" value="Flavoprotein"/>
</dbReference>
<dbReference type="OrthoDB" id="9802554at2"/>
<comment type="cofactor">
    <cofactor evidence="3">
        <name>Mg(2+)</name>
        <dbReference type="ChEBI" id="CHEBI:18420"/>
    </cofactor>
</comment>
<feature type="binding site" evidence="3">
    <location>
        <begin position="300"/>
        <end position="303"/>
    </location>
    <ligand>
        <name>CTP</name>
        <dbReference type="ChEBI" id="CHEBI:37563"/>
    </ligand>
</feature>
<comment type="function">
    <text evidence="4">Catalyzes two steps in the biosynthesis of coenzyme A. In the first step cysteine is conjugated to 4'-phosphopantothenate to form 4-phosphopantothenoylcysteine, in the latter compound is decarboxylated to form 4'-phosphopantotheine.</text>
</comment>
<dbReference type="UniPathway" id="UPA00241">
    <property type="reaction ID" value="UER00353"/>
</dbReference>
<keyword evidence="3 4" id="KW-0288">FMN</keyword>
<dbReference type="Proteomes" id="UP000027982">
    <property type="component" value="Chromosome"/>
</dbReference>
<reference evidence="7 8" key="1">
    <citation type="journal article" date="2014" name="PLoS ONE">
        <title>The first complete genome sequence of the class fimbriimonadia in the phylum armatimonadetes.</title>
        <authorList>
            <person name="Hu Z.Y."/>
            <person name="Wang Y.Z."/>
            <person name="Im W.T."/>
            <person name="Wang S.Y."/>
            <person name="Zhao G.P."/>
            <person name="Zheng H.J."/>
            <person name="Quan Z.X."/>
        </authorList>
    </citation>
    <scope>NUCLEOTIDE SEQUENCE [LARGE SCALE GENOMIC DNA]</scope>
    <source>
        <strain evidence="7">Gsoil 348</strain>
    </source>
</reference>
<dbReference type="SUPFAM" id="SSF102645">
    <property type="entry name" value="CoaB-like"/>
    <property type="match status" value="1"/>
</dbReference>
<evidence type="ECO:0000256" key="4">
    <source>
        <dbReference type="RuleBase" id="RU364078"/>
    </source>
</evidence>
<evidence type="ECO:0000259" key="6">
    <source>
        <dbReference type="Pfam" id="PF04127"/>
    </source>
</evidence>
<comment type="similarity">
    <text evidence="3 4">In the N-terminal section; belongs to the HFCD (homo-oligomeric flavin containing Cys decarboxylase) superfamily.</text>
</comment>
<feature type="region of interest" description="Phosphopantothenoylcysteine decarboxylase" evidence="3">
    <location>
        <begin position="1"/>
        <end position="185"/>
    </location>
</feature>
<evidence type="ECO:0000256" key="1">
    <source>
        <dbReference type="ARBA" id="ARBA00022793"/>
    </source>
</evidence>
<dbReference type="KEGG" id="fgi:OP10G_1897"/>
<gene>
    <name evidence="3" type="primary">coaBC</name>
    <name evidence="7" type="ORF">OP10G_1897</name>
</gene>
<comment type="cofactor">
    <cofactor evidence="3">
        <name>FMN</name>
        <dbReference type="ChEBI" id="CHEBI:58210"/>
    </cofactor>
    <text evidence="3">Binds 1 FMN per subunit.</text>
</comment>
<dbReference type="STRING" id="661478.OP10G_1897"/>
<organism evidence="7 8">
    <name type="scientific">Fimbriimonas ginsengisoli Gsoil 348</name>
    <dbReference type="NCBI Taxonomy" id="661478"/>
    <lineage>
        <taxon>Bacteria</taxon>
        <taxon>Bacillati</taxon>
        <taxon>Armatimonadota</taxon>
        <taxon>Fimbriimonadia</taxon>
        <taxon>Fimbriimonadales</taxon>
        <taxon>Fimbriimonadaceae</taxon>
        <taxon>Fimbriimonas</taxon>
    </lineage>
</organism>
<evidence type="ECO:0000256" key="3">
    <source>
        <dbReference type="HAMAP-Rule" id="MF_02225"/>
    </source>
</evidence>
<keyword evidence="3" id="KW-0460">Magnesium</keyword>
<dbReference type="PANTHER" id="PTHR14359:SF6">
    <property type="entry name" value="PHOSPHOPANTOTHENOYLCYSTEINE DECARBOXYLASE"/>
    <property type="match status" value="1"/>
</dbReference>
<comment type="catalytic activity">
    <reaction evidence="3 4">
        <text>N-[(R)-4-phosphopantothenoyl]-L-cysteine + H(+) = (R)-4'-phosphopantetheine + CO2</text>
        <dbReference type="Rhea" id="RHEA:16793"/>
        <dbReference type="ChEBI" id="CHEBI:15378"/>
        <dbReference type="ChEBI" id="CHEBI:16526"/>
        <dbReference type="ChEBI" id="CHEBI:59458"/>
        <dbReference type="ChEBI" id="CHEBI:61723"/>
        <dbReference type="EC" id="4.1.1.36"/>
    </reaction>
</comment>
<evidence type="ECO:0000259" key="5">
    <source>
        <dbReference type="Pfam" id="PF02441"/>
    </source>
</evidence>
<proteinExistence type="inferred from homology"/>
<feature type="binding site" evidence="3">
    <location>
        <position position="332"/>
    </location>
    <ligand>
        <name>CTP</name>
        <dbReference type="ChEBI" id="CHEBI:37563"/>
    </ligand>
</feature>
<comment type="pathway">
    <text evidence="3 4">Cofactor biosynthesis; coenzyme A biosynthesis; CoA from (R)-pantothenate: step 2/5.</text>
</comment>
<dbReference type="InterPro" id="IPR005252">
    <property type="entry name" value="CoaBC"/>
</dbReference>
<dbReference type="HOGENOM" id="CLU_033319_0_1_0"/>
<feature type="binding site" evidence="3">
    <location>
        <position position="318"/>
    </location>
    <ligand>
        <name>CTP</name>
        <dbReference type="ChEBI" id="CHEBI:37563"/>
    </ligand>
</feature>
<keyword evidence="3" id="KW-0479">Metal-binding</keyword>
<comment type="similarity">
    <text evidence="3 4">In the C-terminal section; belongs to the PPC synthetase family.</text>
</comment>
<dbReference type="PANTHER" id="PTHR14359">
    <property type="entry name" value="HOMO-OLIGOMERIC FLAVIN CONTAINING CYS DECARBOXYLASE FAMILY"/>
    <property type="match status" value="1"/>
</dbReference>
<dbReference type="Pfam" id="PF02441">
    <property type="entry name" value="Flavoprotein"/>
    <property type="match status" value="1"/>
</dbReference>
<accession>A0A068NR72</accession>
<dbReference type="Gene3D" id="3.40.50.1950">
    <property type="entry name" value="Flavin prenyltransferase-like"/>
    <property type="match status" value="1"/>
</dbReference>
<dbReference type="InterPro" id="IPR036551">
    <property type="entry name" value="Flavin_trans-like"/>
</dbReference>
<dbReference type="Pfam" id="PF04127">
    <property type="entry name" value="DFP"/>
    <property type="match status" value="1"/>
</dbReference>
<keyword evidence="3 4" id="KW-0436">Ligase</keyword>
<comment type="function">
    <text evidence="3">Catalyzes two sequential steps in the biosynthesis of coenzyme A. In the first step cysteine is conjugated to 4'-phosphopantothenate to form 4-phosphopantothenoylcysteine. In the second step the latter compound is decarboxylated to form 4'-phosphopantotheine.</text>
</comment>
<dbReference type="Gene3D" id="3.40.50.10300">
    <property type="entry name" value="CoaB-like"/>
    <property type="match status" value="1"/>
</dbReference>
<name>A0A068NR72_FIMGI</name>
<comment type="catalytic activity">
    <reaction evidence="3 4">
        <text>(R)-4'-phosphopantothenate + L-cysteine + CTP = N-[(R)-4-phosphopantothenoyl]-L-cysteine + CMP + diphosphate + H(+)</text>
        <dbReference type="Rhea" id="RHEA:19397"/>
        <dbReference type="ChEBI" id="CHEBI:10986"/>
        <dbReference type="ChEBI" id="CHEBI:15378"/>
        <dbReference type="ChEBI" id="CHEBI:33019"/>
        <dbReference type="ChEBI" id="CHEBI:35235"/>
        <dbReference type="ChEBI" id="CHEBI:37563"/>
        <dbReference type="ChEBI" id="CHEBI:59458"/>
        <dbReference type="ChEBI" id="CHEBI:60377"/>
        <dbReference type="EC" id="6.3.2.5"/>
    </reaction>
</comment>
<feature type="binding site" evidence="3">
    <location>
        <position position="336"/>
    </location>
    <ligand>
        <name>CTP</name>
        <dbReference type="ChEBI" id="CHEBI:37563"/>
    </ligand>
</feature>
<feature type="active site" description="Proton donor" evidence="3">
    <location>
        <position position="153"/>
    </location>
</feature>
<keyword evidence="3" id="KW-0511">Multifunctional enzyme</keyword>
<feature type="binding site" evidence="3">
    <location>
        <position position="284"/>
    </location>
    <ligand>
        <name>CTP</name>
        <dbReference type="ChEBI" id="CHEBI:37563"/>
    </ligand>
</feature>
<comment type="caution">
    <text evidence="3">Lacks conserved residue(s) required for the propagation of feature annotation.</text>
</comment>
<dbReference type="SUPFAM" id="SSF52507">
    <property type="entry name" value="Homo-oligomeric flavin-containing Cys decarboxylases, HFCD"/>
    <property type="match status" value="1"/>
</dbReference>
<dbReference type="GO" id="GO:0004632">
    <property type="term" value="F:phosphopantothenate--cysteine ligase activity"/>
    <property type="evidence" value="ECO:0007669"/>
    <property type="project" value="UniProtKB-UniRule"/>
</dbReference>
<keyword evidence="2 3" id="KW-0456">Lyase</keyword>
<dbReference type="EC" id="6.3.2.5" evidence="3"/>
<protein>
    <recommendedName>
        <fullName evidence="3">Coenzyme A biosynthesis bifunctional protein CoaBC</fullName>
    </recommendedName>
    <alternativeName>
        <fullName evidence="3">DNA/pantothenate metabolism flavoprotein</fullName>
    </alternativeName>
    <alternativeName>
        <fullName evidence="3">Phosphopantothenoylcysteine synthetase/decarboxylase</fullName>
        <shortName evidence="3">PPCS-PPCDC</shortName>
    </alternativeName>
    <domain>
        <recommendedName>
            <fullName evidence="3">Phosphopantothenoylcysteine decarboxylase</fullName>
            <shortName evidence="3">PPC decarboxylase</shortName>
            <shortName evidence="3">PPC-DC</shortName>
            <ecNumber evidence="3">4.1.1.36</ecNumber>
        </recommendedName>
        <alternativeName>
            <fullName evidence="3">CoaC</fullName>
        </alternativeName>
    </domain>
    <domain>
        <recommendedName>
            <fullName evidence="3">Phosphopantothenate--cysteine ligase</fullName>
            <ecNumber evidence="3">6.3.2.5</ecNumber>
        </recommendedName>
        <alternativeName>
            <fullName evidence="3">CoaB</fullName>
        </alternativeName>
        <alternativeName>
            <fullName evidence="3">Phosphopantothenoylcysteine synthetase</fullName>
            <shortName evidence="3">PPC synthetase</shortName>
            <shortName evidence="3">PPC-S</shortName>
        </alternativeName>
    </domain>
</protein>
<dbReference type="InterPro" id="IPR035929">
    <property type="entry name" value="CoaB-like_sf"/>
</dbReference>
<keyword evidence="1 3" id="KW-0210">Decarboxylase</keyword>
<feature type="region of interest" description="Phosphopantothenate--cysteine ligase" evidence="3">
    <location>
        <begin position="186"/>
        <end position="391"/>
    </location>
</feature>
<keyword evidence="8" id="KW-1185">Reference proteome</keyword>
<dbReference type="AlphaFoldDB" id="A0A068NR72"/>
<dbReference type="HAMAP" id="MF_02225">
    <property type="entry name" value="CoaBC"/>
    <property type="match status" value="1"/>
</dbReference>
<feature type="binding site" evidence="3">
    <location>
        <position position="274"/>
    </location>
    <ligand>
        <name>CTP</name>
        <dbReference type="ChEBI" id="CHEBI:37563"/>
    </ligand>
</feature>
<dbReference type="eggNOG" id="COG0452">
    <property type="taxonomic scope" value="Bacteria"/>
</dbReference>
<dbReference type="GO" id="GO:0046872">
    <property type="term" value="F:metal ion binding"/>
    <property type="evidence" value="ECO:0007669"/>
    <property type="project" value="UniProtKB-KW"/>
</dbReference>
<dbReference type="GO" id="GO:0015941">
    <property type="term" value="P:pantothenate catabolic process"/>
    <property type="evidence" value="ECO:0007669"/>
    <property type="project" value="InterPro"/>
</dbReference>
<sequence>MNIVLGVSGSVAAYRAADLARELMRAGHSVRVCLTDSAQKFVTAALFEALTGQACLQDTFEEPDRGRMAHIDWARQADIVVVAPATANTIAKIAHGIGDDMLTTLVLATTAPLVVAPAMNPQMYASEATREAMTKLRERATWVVEPTDGDVACGEHGQGKLAAISQIVEAVQTVARRSKQLEGRKVLITSGPTQEPIDDVRFVSNRSSGKMGAALARAALLMGAEVTVVSGPARAALPLQANIVHVRTAQEMLEAGLAHCADANLIIGAAAVADYRPAVRHRGKIRRSAEPTTLELHPNPDIIAEIAKAAPDAITVGFAAEPSRSLDAARDKLARKGLYAIAANDVSRDGIGFDADQNSLRLITLDSPVVFDSGLMSKLGCALWLLDRVAK</sequence>
<dbReference type="RefSeq" id="WP_025226151.1">
    <property type="nucleotide sequence ID" value="NZ_CP007139.1"/>
</dbReference>
<dbReference type="GO" id="GO:0015937">
    <property type="term" value="P:coenzyme A biosynthetic process"/>
    <property type="evidence" value="ECO:0007669"/>
    <property type="project" value="UniProtKB-UniRule"/>
</dbReference>